<evidence type="ECO:0000313" key="1">
    <source>
        <dbReference type="EMBL" id="GMR40851.1"/>
    </source>
</evidence>
<proteinExistence type="predicted"/>
<organism evidence="1 2">
    <name type="scientific">Pristionchus mayeri</name>
    <dbReference type="NCBI Taxonomy" id="1317129"/>
    <lineage>
        <taxon>Eukaryota</taxon>
        <taxon>Metazoa</taxon>
        <taxon>Ecdysozoa</taxon>
        <taxon>Nematoda</taxon>
        <taxon>Chromadorea</taxon>
        <taxon>Rhabditida</taxon>
        <taxon>Rhabditina</taxon>
        <taxon>Diplogasteromorpha</taxon>
        <taxon>Diplogasteroidea</taxon>
        <taxon>Neodiplogasteridae</taxon>
        <taxon>Pristionchus</taxon>
    </lineage>
</organism>
<name>A0AAN5CG34_9BILA</name>
<dbReference type="Proteomes" id="UP001328107">
    <property type="component" value="Unassembled WGS sequence"/>
</dbReference>
<sequence length="70" mass="7822">MGTTDAKPELLRVAGRGSCEDHNSKFASVEECNSWYRENNHVNVFFESQEYHTYTESAAYSLSSAIADIG</sequence>
<gene>
    <name evidence="1" type="ORF">PMAYCL1PPCAC_11046</name>
</gene>
<reference evidence="2" key="1">
    <citation type="submission" date="2022-10" db="EMBL/GenBank/DDBJ databases">
        <title>Genome assembly of Pristionchus species.</title>
        <authorList>
            <person name="Yoshida K."/>
            <person name="Sommer R.J."/>
        </authorList>
    </citation>
    <scope>NUCLEOTIDE SEQUENCE [LARGE SCALE GENOMIC DNA]</scope>
    <source>
        <strain evidence="2">RS5460</strain>
    </source>
</reference>
<feature type="non-terminal residue" evidence="1">
    <location>
        <position position="70"/>
    </location>
</feature>
<dbReference type="EMBL" id="BTRK01000003">
    <property type="protein sequence ID" value="GMR40851.1"/>
    <property type="molecule type" value="Genomic_DNA"/>
</dbReference>
<comment type="caution">
    <text evidence="1">The sequence shown here is derived from an EMBL/GenBank/DDBJ whole genome shotgun (WGS) entry which is preliminary data.</text>
</comment>
<accession>A0AAN5CG34</accession>
<evidence type="ECO:0000313" key="2">
    <source>
        <dbReference type="Proteomes" id="UP001328107"/>
    </source>
</evidence>
<dbReference type="AlphaFoldDB" id="A0AAN5CG34"/>
<keyword evidence="2" id="KW-1185">Reference proteome</keyword>
<protein>
    <submittedName>
        <fullName evidence="1">Uncharacterized protein</fullName>
    </submittedName>
</protein>